<protein>
    <submittedName>
        <fullName evidence="2">Glycosyltransferase family 8 protein</fullName>
    </submittedName>
</protein>
<evidence type="ECO:0000313" key="1">
    <source>
        <dbReference type="Proteomes" id="UP000492821"/>
    </source>
</evidence>
<dbReference type="Proteomes" id="UP000492821">
    <property type="component" value="Unassembled WGS sequence"/>
</dbReference>
<keyword evidence="1" id="KW-1185">Reference proteome</keyword>
<evidence type="ECO:0000313" key="2">
    <source>
        <dbReference type="WBParaSite" id="Pan_g8390.t1"/>
    </source>
</evidence>
<reference evidence="2" key="2">
    <citation type="submission" date="2020-10" db="UniProtKB">
        <authorList>
            <consortium name="WormBaseParasite"/>
        </authorList>
    </citation>
    <scope>IDENTIFICATION</scope>
</reference>
<proteinExistence type="predicted"/>
<sequence>MARGLNRRYKYLLTFAICVVFVLTLTICSPASVSFINIKNPSFIQLLKNAFSNPSNSPQPRIAAILAVTLHKRYLFTLPFAVAAWQKLGVEPIVIIVGDYNVLLRQHQSKTAIDLVLELGGRIHFIMNDTVAEATLSQTSRLFAAAMPFSSDFKDDDIFITSDSDIIPFHLANHIPNPLAKQRLYIYNAACYGTTKVPPAHGYYSVPMYPMTTIGATVSAWREIMGFRWKKFSGEDIELYLKTEFGQNFFHPDDGERADLKSSLIWYADQALVSYKISRWFKRNSKNKWSTTLPQACSRRIDRADWPMPSNMSKIDLTEWDDAHVPEWGFKAGQWHLFKPLINRLFEGEKYEELRKRFEKYRVDYISKDCCDDVI</sequence>
<dbReference type="AlphaFoldDB" id="A0A7E4W7U1"/>
<accession>A0A7E4W7U1</accession>
<dbReference type="WBParaSite" id="Pan_g8390.t1">
    <property type="protein sequence ID" value="Pan_g8390.t1"/>
    <property type="gene ID" value="Pan_g8390"/>
</dbReference>
<name>A0A7E4W7U1_PANRE</name>
<reference evidence="1" key="1">
    <citation type="journal article" date="2013" name="Genetics">
        <title>The draft genome and transcriptome of Panagrellus redivivus are shaped by the harsh demands of a free-living lifestyle.</title>
        <authorList>
            <person name="Srinivasan J."/>
            <person name="Dillman A.R."/>
            <person name="Macchietto M.G."/>
            <person name="Heikkinen L."/>
            <person name="Lakso M."/>
            <person name="Fracchia K.M."/>
            <person name="Antoshechkin I."/>
            <person name="Mortazavi A."/>
            <person name="Wong G."/>
            <person name="Sternberg P.W."/>
        </authorList>
    </citation>
    <scope>NUCLEOTIDE SEQUENCE [LARGE SCALE GENOMIC DNA]</scope>
    <source>
        <strain evidence="1">MT8872</strain>
    </source>
</reference>
<organism evidence="1 2">
    <name type="scientific">Panagrellus redivivus</name>
    <name type="common">Microworm</name>
    <dbReference type="NCBI Taxonomy" id="6233"/>
    <lineage>
        <taxon>Eukaryota</taxon>
        <taxon>Metazoa</taxon>
        <taxon>Ecdysozoa</taxon>
        <taxon>Nematoda</taxon>
        <taxon>Chromadorea</taxon>
        <taxon>Rhabditida</taxon>
        <taxon>Tylenchina</taxon>
        <taxon>Panagrolaimomorpha</taxon>
        <taxon>Panagrolaimoidea</taxon>
        <taxon>Panagrolaimidae</taxon>
        <taxon>Panagrellus</taxon>
    </lineage>
</organism>